<evidence type="ECO:0000256" key="2">
    <source>
        <dbReference type="ARBA" id="ARBA00023002"/>
    </source>
</evidence>
<accession>A0A520MZJ4</accession>
<dbReference type="GO" id="GO:0016616">
    <property type="term" value="F:oxidoreductase activity, acting on the CH-OH group of donors, NAD or NADP as acceptor"/>
    <property type="evidence" value="ECO:0007669"/>
    <property type="project" value="TreeGrafter"/>
</dbReference>
<reference evidence="3 4" key="1">
    <citation type="submission" date="2019-02" db="EMBL/GenBank/DDBJ databases">
        <title>Prokaryotic population dynamics and viral predation in marine succession experiment using metagenomics: the confinement effect.</title>
        <authorList>
            <person name="Haro-Moreno J.M."/>
            <person name="Rodriguez-Valera F."/>
            <person name="Lopez-Perez M."/>
        </authorList>
    </citation>
    <scope>NUCLEOTIDE SEQUENCE [LARGE SCALE GENOMIC DNA]</scope>
    <source>
        <strain evidence="3">MED-G159</strain>
    </source>
</reference>
<proteinExistence type="inferred from homology"/>
<comment type="similarity">
    <text evidence="1">Belongs to the short-chain dehydrogenases/reductases (SDR) family.</text>
</comment>
<organism evidence="3 4">
    <name type="scientific">SAR86 cluster bacterium</name>
    <dbReference type="NCBI Taxonomy" id="2030880"/>
    <lineage>
        <taxon>Bacteria</taxon>
        <taxon>Pseudomonadati</taxon>
        <taxon>Pseudomonadota</taxon>
        <taxon>Gammaproteobacteria</taxon>
        <taxon>SAR86 cluster</taxon>
    </lineage>
</organism>
<name>A0A520MZJ4_9GAMM</name>
<dbReference type="SUPFAM" id="SSF51735">
    <property type="entry name" value="NAD(P)-binding Rossmann-fold domains"/>
    <property type="match status" value="1"/>
</dbReference>
<dbReference type="PANTHER" id="PTHR42760">
    <property type="entry name" value="SHORT-CHAIN DEHYDROGENASES/REDUCTASES FAMILY MEMBER"/>
    <property type="match status" value="1"/>
</dbReference>
<dbReference type="PRINTS" id="PR00081">
    <property type="entry name" value="GDHRDH"/>
</dbReference>
<dbReference type="PANTHER" id="PTHR42760:SF133">
    <property type="entry name" value="3-OXOACYL-[ACYL-CARRIER-PROTEIN] REDUCTASE"/>
    <property type="match status" value="1"/>
</dbReference>
<evidence type="ECO:0000313" key="4">
    <source>
        <dbReference type="Proteomes" id="UP000315825"/>
    </source>
</evidence>
<protein>
    <submittedName>
        <fullName evidence="3">SDR family oxidoreductase</fullName>
    </submittedName>
</protein>
<keyword evidence="2" id="KW-0560">Oxidoreductase</keyword>
<dbReference type="Pfam" id="PF13561">
    <property type="entry name" value="adh_short_C2"/>
    <property type="match status" value="1"/>
</dbReference>
<dbReference type="Proteomes" id="UP000315825">
    <property type="component" value="Unassembled WGS sequence"/>
</dbReference>
<evidence type="ECO:0000256" key="1">
    <source>
        <dbReference type="ARBA" id="ARBA00006484"/>
    </source>
</evidence>
<dbReference type="InterPro" id="IPR036291">
    <property type="entry name" value="NAD(P)-bd_dom_sf"/>
</dbReference>
<dbReference type="EMBL" id="SHBE01000003">
    <property type="protein sequence ID" value="RZO26619.1"/>
    <property type="molecule type" value="Genomic_DNA"/>
</dbReference>
<gene>
    <name evidence="3" type="ORF">EVA92_02420</name>
</gene>
<evidence type="ECO:0000313" key="3">
    <source>
        <dbReference type="EMBL" id="RZO26619.1"/>
    </source>
</evidence>
<dbReference type="AlphaFoldDB" id="A0A520MZJ4"/>
<sequence length="261" mass="28925">MSFKENISLDDKKVILLGAGQIGSKVLDYINEFDTKVLIIDVKNPKNIKEGNQFKHFDCTELDKISTAFENVISEFGVPDLFINASYPKNSNWANCDFNNQNSSDIIENINFHLGSYTVLSKIICEKMKSVDMKGSIVLLNSIYGIVAQDEELYTDEKINMSMPYPIIKSGVSGLTRQLSSYYGKYGIRINSICSGGIKGNVSGTEEDMDNSFAEKYLKKVPLRRMATTDDVANMVCFLGSDASSYVTGQNIPVDGGYSVI</sequence>
<comment type="caution">
    <text evidence="3">The sequence shown here is derived from an EMBL/GenBank/DDBJ whole genome shotgun (WGS) entry which is preliminary data.</text>
</comment>
<dbReference type="InterPro" id="IPR002347">
    <property type="entry name" value="SDR_fam"/>
</dbReference>
<dbReference type="Gene3D" id="3.40.50.720">
    <property type="entry name" value="NAD(P)-binding Rossmann-like Domain"/>
    <property type="match status" value="1"/>
</dbReference>